<comment type="caution">
    <text evidence="1">The sequence shown here is derived from an EMBL/GenBank/DDBJ whole genome shotgun (WGS) entry which is preliminary data.</text>
</comment>
<keyword evidence="2" id="KW-1185">Reference proteome</keyword>
<sequence length="238" mass="26574">MALDPSQRMFEHLKNGDLEAVRRAANGFDFRKVGEFGTPLMAILAVDIWIPDEMDEVGFQLRVQAAEFCLARGADPLQHVPANCPYMVTFGERQLPFACNSARSLVSNFQSLWQSMVPHILYGAESEEDAQLLIQEMTTTGDRLRAFDQLFTIPSPAAKPRLPFTTQGQMATFMQMWGEILHDDLSADVEIVAAEDAMDDLSPRAGQLLARAHAFVLSKASPLFARQLQEQQMHLDCS</sequence>
<dbReference type="EMBL" id="CAJNIZ010043182">
    <property type="protein sequence ID" value="CAE7652751.1"/>
    <property type="molecule type" value="Genomic_DNA"/>
</dbReference>
<gene>
    <name evidence="1" type="primary">ASK4</name>
    <name evidence="1" type="ORF">SPIL2461_LOCUS17460</name>
</gene>
<protein>
    <submittedName>
        <fullName evidence="1">ASK4 protein</fullName>
    </submittedName>
</protein>
<accession>A0A812W0F5</accession>
<evidence type="ECO:0000313" key="2">
    <source>
        <dbReference type="Proteomes" id="UP000649617"/>
    </source>
</evidence>
<evidence type="ECO:0000313" key="1">
    <source>
        <dbReference type="EMBL" id="CAE7652751.1"/>
    </source>
</evidence>
<dbReference type="Proteomes" id="UP000649617">
    <property type="component" value="Unassembled WGS sequence"/>
</dbReference>
<reference evidence="1" key="1">
    <citation type="submission" date="2021-02" db="EMBL/GenBank/DDBJ databases">
        <authorList>
            <person name="Dougan E. K."/>
            <person name="Rhodes N."/>
            <person name="Thang M."/>
            <person name="Chan C."/>
        </authorList>
    </citation>
    <scope>NUCLEOTIDE SEQUENCE</scope>
</reference>
<name>A0A812W0F5_SYMPI</name>
<proteinExistence type="predicted"/>
<organism evidence="1 2">
    <name type="scientific">Symbiodinium pilosum</name>
    <name type="common">Dinoflagellate</name>
    <dbReference type="NCBI Taxonomy" id="2952"/>
    <lineage>
        <taxon>Eukaryota</taxon>
        <taxon>Sar</taxon>
        <taxon>Alveolata</taxon>
        <taxon>Dinophyceae</taxon>
        <taxon>Suessiales</taxon>
        <taxon>Symbiodiniaceae</taxon>
        <taxon>Symbiodinium</taxon>
    </lineage>
</organism>
<dbReference type="AlphaFoldDB" id="A0A812W0F5"/>
<dbReference type="OrthoDB" id="419464at2759"/>